<dbReference type="OrthoDB" id="6141248at2759"/>
<feature type="non-terminal residue" evidence="7">
    <location>
        <position position="1"/>
    </location>
</feature>
<dbReference type="Proteomes" id="UP000678393">
    <property type="component" value="Unassembled WGS sequence"/>
</dbReference>
<evidence type="ECO:0000256" key="5">
    <source>
        <dbReference type="SAM" id="Phobius"/>
    </source>
</evidence>
<reference evidence="7" key="1">
    <citation type="submission" date="2021-04" db="EMBL/GenBank/DDBJ databases">
        <authorList>
            <consortium name="Molecular Ecology Group"/>
        </authorList>
    </citation>
    <scope>NUCLEOTIDE SEQUENCE</scope>
</reference>
<dbReference type="GO" id="GO:0005452">
    <property type="term" value="F:solute:inorganic anion antiporter activity"/>
    <property type="evidence" value="ECO:0007669"/>
    <property type="project" value="InterPro"/>
</dbReference>
<evidence type="ECO:0000256" key="1">
    <source>
        <dbReference type="ARBA" id="ARBA00004141"/>
    </source>
</evidence>
<dbReference type="PANTHER" id="PTHR11453">
    <property type="entry name" value="ANION EXCHANGE PROTEIN"/>
    <property type="match status" value="1"/>
</dbReference>
<feature type="non-terminal residue" evidence="7">
    <location>
        <position position="118"/>
    </location>
</feature>
<feature type="domain" description="Bicarbonate transporter-like transmembrane" evidence="6">
    <location>
        <begin position="1"/>
        <end position="118"/>
    </location>
</feature>
<gene>
    <name evidence="7" type="ORF">CUNI_LOCUS6398</name>
</gene>
<evidence type="ECO:0000256" key="4">
    <source>
        <dbReference type="ARBA" id="ARBA00023136"/>
    </source>
</evidence>
<name>A0A8S3Z034_9EUPU</name>
<dbReference type="InterPro" id="IPR003020">
    <property type="entry name" value="HCO3_transpt_euk"/>
</dbReference>
<dbReference type="GO" id="GO:0016323">
    <property type="term" value="C:basolateral plasma membrane"/>
    <property type="evidence" value="ECO:0007669"/>
    <property type="project" value="TreeGrafter"/>
</dbReference>
<feature type="transmembrane region" description="Helical" evidence="5">
    <location>
        <begin position="12"/>
        <end position="33"/>
    </location>
</feature>
<comment type="subcellular location">
    <subcellularLocation>
        <location evidence="1">Membrane</location>
        <topology evidence="1">Multi-pass membrane protein</topology>
    </subcellularLocation>
</comment>
<evidence type="ECO:0000313" key="8">
    <source>
        <dbReference type="Proteomes" id="UP000678393"/>
    </source>
</evidence>
<evidence type="ECO:0000259" key="6">
    <source>
        <dbReference type="Pfam" id="PF00955"/>
    </source>
</evidence>
<keyword evidence="3 5" id="KW-1133">Transmembrane helix</keyword>
<evidence type="ECO:0000313" key="7">
    <source>
        <dbReference type="EMBL" id="CAG5120840.1"/>
    </source>
</evidence>
<dbReference type="Pfam" id="PF00955">
    <property type="entry name" value="HCO3_cotransp"/>
    <property type="match status" value="1"/>
</dbReference>
<accession>A0A8S3Z034</accession>
<dbReference type="GO" id="GO:0050801">
    <property type="term" value="P:monoatomic ion homeostasis"/>
    <property type="evidence" value="ECO:0007669"/>
    <property type="project" value="TreeGrafter"/>
</dbReference>
<comment type="caution">
    <text evidence="7">The sequence shown here is derived from an EMBL/GenBank/DDBJ whole genome shotgun (WGS) entry which is preliminary data.</text>
</comment>
<keyword evidence="2 5" id="KW-0812">Transmembrane</keyword>
<proteinExistence type="predicted"/>
<dbReference type="EMBL" id="CAJHNH020000974">
    <property type="protein sequence ID" value="CAG5120840.1"/>
    <property type="molecule type" value="Genomic_DNA"/>
</dbReference>
<dbReference type="PANTHER" id="PTHR11453:SF127">
    <property type="entry name" value="SOLUTE CARRIER FAMILY 4 MEMBER 11"/>
    <property type="match status" value="1"/>
</dbReference>
<protein>
    <recommendedName>
        <fullName evidence="6">Bicarbonate transporter-like transmembrane domain-containing protein</fullName>
    </recommendedName>
</protein>
<evidence type="ECO:0000256" key="3">
    <source>
        <dbReference type="ARBA" id="ARBA00022989"/>
    </source>
</evidence>
<keyword evidence="8" id="KW-1185">Reference proteome</keyword>
<dbReference type="GO" id="GO:0006820">
    <property type="term" value="P:monoatomic anion transport"/>
    <property type="evidence" value="ECO:0007669"/>
    <property type="project" value="InterPro"/>
</dbReference>
<dbReference type="InterPro" id="IPR011531">
    <property type="entry name" value="HCO3_transpt-like_TM_dom"/>
</dbReference>
<sequence length="118" mass="13305">LKKGTCYHWDLLVIAAINAVLSMLCFPLVHASLTHSSLHVHALADVEERVDRGQVHQIIVKVRETRLTTIFSHVLIGLSMMILGLLAYIPAPVLYGMFLCIAVTAMFKNQFFERILLF</sequence>
<organism evidence="7 8">
    <name type="scientific">Candidula unifasciata</name>
    <dbReference type="NCBI Taxonomy" id="100452"/>
    <lineage>
        <taxon>Eukaryota</taxon>
        <taxon>Metazoa</taxon>
        <taxon>Spiralia</taxon>
        <taxon>Lophotrochozoa</taxon>
        <taxon>Mollusca</taxon>
        <taxon>Gastropoda</taxon>
        <taxon>Heterobranchia</taxon>
        <taxon>Euthyneura</taxon>
        <taxon>Panpulmonata</taxon>
        <taxon>Eupulmonata</taxon>
        <taxon>Stylommatophora</taxon>
        <taxon>Helicina</taxon>
        <taxon>Helicoidea</taxon>
        <taxon>Geomitridae</taxon>
        <taxon>Candidula</taxon>
    </lineage>
</organism>
<keyword evidence="4 5" id="KW-0472">Membrane</keyword>
<evidence type="ECO:0000256" key="2">
    <source>
        <dbReference type="ARBA" id="ARBA00022692"/>
    </source>
</evidence>
<dbReference type="AlphaFoldDB" id="A0A8S3Z034"/>